<gene>
    <name evidence="2" type="ORF">K452DRAFT_4587</name>
</gene>
<feature type="transmembrane region" description="Helical" evidence="1">
    <location>
        <begin position="94"/>
        <end position="117"/>
    </location>
</feature>
<name>A0A6A6BTY6_9PEZI</name>
<keyword evidence="1" id="KW-0812">Transmembrane</keyword>
<protein>
    <submittedName>
        <fullName evidence="2">Uncharacterized protein</fullName>
    </submittedName>
</protein>
<keyword evidence="3" id="KW-1185">Reference proteome</keyword>
<evidence type="ECO:0000313" key="2">
    <source>
        <dbReference type="EMBL" id="KAF2147278.1"/>
    </source>
</evidence>
<dbReference type="EMBL" id="ML995474">
    <property type="protein sequence ID" value="KAF2147278.1"/>
    <property type="molecule type" value="Genomic_DNA"/>
</dbReference>
<sequence>MGTWRRLWELWSDLCKVAFSGLLFWERWRTFDDLRRDCRVCLPLVFAIAFYCFFRYSFIRWDTWFFAVGSCLGILDLLRFFVLLTLSSFSWGRAFFYSSVSIAEIPFELILSLQPWISAEPLFFFFLFFREGGGNERWGWGWGWGWMDGMLCHGMGGWGGGKV</sequence>
<feature type="transmembrane region" description="Helical" evidence="1">
    <location>
        <begin position="64"/>
        <end position="82"/>
    </location>
</feature>
<evidence type="ECO:0000313" key="3">
    <source>
        <dbReference type="Proteomes" id="UP000799438"/>
    </source>
</evidence>
<proteinExistence type="predicted"/>
<feature type="transmembrane region" description="Helical" evidence="1">
    <location>
        <begin position="40"/>
        <end position="58"/>
    </location>
</feature>
<dbReference type="RefSeq" id="XP_033402986.1">
    <property type="nucleotide sequence ID" value="XM_033546697.1"/>
</dbReference>
<dbReference type="GeneID" id="54304203"/>
<keyword evidence="1" id="KW-1133">Transmembrane helix</keyword>
<dbReference type="AlphaFoldDB" id="A0A6A6BTY6"/>
<dbReference type="Proteomes" id="UP000799438">
    <property type="component" value="Unassembled WGS sequence"/>
</dbReference>
<evidence type="ECO:0000256" key="1">
    <source>
        <dbReference type="SAM" id="Phobius"/>
    </source>
</evidence>
<accession>A0A6A6BTY6</accession>
<reference evidence="2" key="1">
    <citation type="journal article" date="2020" name="Stud. Mycol.">
        <title>101 Dothideomycetes genomes: a test case for predicting lifestyles and emergence of pathogens.</title>
        <authorList>
            <person name="Haridas S."/>
            <person name="Albert R."/>
            <person name="Binder M."/>
            <person name="Bloem J."/>
            <person name="Labutti K."/>
            <person name="Salamov A."/>
            <person name="Andreopoulos B."/>
            <person name="Baker S."/>
            <person name="Barry K."/>
            <person name="Bills G."/>
            <person name="Bluhm B."/>
            <person name="Cannon C."/>
            <person name="Castanera R."/>
            <person name="Culley D."/>
            <person name="Daum C."/>
            <person name="Ezra D."/>
            <person name="Gonzalez J."/>
            <person name="Henrissat B."/>
            <person name="Kuo A."/>
            <person name="Liang C."/>
            <person name="Lipzen A."/>
            <person name="Lutzoni F."/>
            <person name="Magnuson J."/>
            <person name="Mondo S."/>
            <person name="Nolan M."/>
            <person name="Ohm R."/>
            <person name="Pangilinan J."/>
            <person name="Park H.-J."/>
            <person name="Ramirez L."/>
            <person name="Alfaro M."/>
            <person name="Sun H."/>
            <person name="Tritt A."/>
            <person name="Yoshinaga Y."/>
            <person name="Zwiers L.-H."/>
            <person name="Turgeon B."/>
            <person name="Goodwin S."/>
            <person name="Spatafora J."/>
            <person name="Crous P."/>
            <person name="Grigoriev I."/>
        </authorList>
    </citation>
    <scope>NUCLEOTIDE SEQUENCE</scope>
    <source>
        <strain evidence="2">CBS 121167</strain>
    </source>
</reference>
<organism evidence="2 3">
    <name type="scientific">Aplosporella prunicola CBS 121167</name>
    <dbReference type="NCBI Taxonomy" id="1176127"/>
    <lineage>
        <taxon>Eukaryota</taxon>
        <taxon>Fungi</taxon>
        <taxon>Dikarya</taxon>
        <taxon>Ascomycota</taxon>
        <taxon>Pezizomycotina</taxon>
        <taxon>Dothideomycetes</taxon>
        <taxon>Dothideomycetes incertae sedis</taxon>
        <taxon>Botryosphaeriales</taxon>
        <taxon>Aplosporellaceae</taxon>
        <taxon>Aplosporella</taxon>
    </lineage>
</organism>
<keyword evidence="1" id="KW-0472">Membrane</keyword>